<evidence type="ECO:0000313" key="11">
    <source>
        <dbReference type="EMBL" id="GEL94994.1"/>
    </source>
</evidence>
<feature type="binding site" evidence="7 8">
    <location>
        <position position="56"/>
    </location>
    <ligand>
        <name>S-adenosyl-L-methionine</name>
        <dbReference type="ChEBI" id="CHEBI:59789"/>
    </ligand>
</feature>
<dbReference type="Gene3D" id="1.10.8.100">
    <property type="entry name" value="Ribosomal RNA adenine dimethylase-like, domain 2"/>
    <property type="match status" value="1"/>
</dbReference>
<keyword evidence="3 7" id="KW-0489">Methyltransferase</keyword>
<evidence type="ECO:0000256" key="6">
    <source>
        <dbReference type="ARBA" id="ARBA00022884"/>
    </source>
</evidence>
<dbReference type="GO" id="GO:0052908">
    <property type="term" value="F:16S rRNA (adenine(1518)-N(6)/adenine(1519)-N(6))-dimethyltransferase activity"/>
    <property type="evidence" value="ECO:0007669"/>
    <property type="project" value="UniProtKB-EC"/>
</dbReference>
<comment type="similarity">
    <text evidence="7">Belongs to the class I-like SAM-binding methyltransferase superfamily. rRNA adenine N(6)-methyltransferase family. RsmA subfamily.</text>
</comment>
<evidence type="ECO:0000256" key="3">
    <source>
        <dbReference type="ARBA" id="ARBA00022603"/>
    </source>
</evidence>
<dbReference type="AlphaFoldDB" id="A0A511JAK2"/>
<feature type="region of interest" description="Disordered" evidence="9">
    <location>
        <begin position="98"/>
        <end position="117"/>
    </location>
</feature>
<comment type="caution">
    <text evidence="11">The sequence shown here is derived from an EMBL/GenBank/DDBJ whole genome shotgun (WGS) entry which is preliminary data.</text>
</comment>
<feature type="region of interest" description="Disordered" evidence="9">
    <location>
        <begin position="312"/>
        <end position="349"/>
    </location>
</feature>
<dbReference type="EC" id="2.1.1.182" evidence="7"/>
<dbReference type="EMBL" id="BJWG01000006">
    <property type="protein sequence ID" value="GEL94994.1"/>
    <property type="molecule type" value="Genomic_DNA"/>
</dbReference>
<dbReference type="HAMAP" id="MF_00607">
    <property type="entry name" value="16SrRNA_methyltr_A"/>
    <property type="match status" value="1"/>
</dbReference>
<reference evidence="11 12" key="1">
    <citation type="submission" date="2019-07" db="EMBL/GenBank/DDBJ databases">
        <title>Whole genome shotgun sequence of Cellulomonas composti NBRC 100758.</title>
        <authorList>
            <person name="Hosoyama A."/>
            <person name="Uohara A."/>
            <person name="Ohji S."/>
            <person name="Ichikawa N."/>
        </authorList>
    </citation>
    <scope>NUCLEOTIDE SEQUENCE [LARGE SCALE GENOMIC DNA]</scope>
    <source>
        <strain evidence="11 12">NBRC 100758</strain>
    </source>
</reference>
<dbReference type="SMART" id="SM00650">
    <property type="entry name" value="rADc"/>
    <property type="match status" value="1"/>
</dbReference>
<proteinExistence type="inferred from homology"/>
<dbReference type="RefSeq" id="WP_146842653.1">
    <property type="nucleotide sequence ID" value="NZ_BJWG01000006.1"/>
</dbReference>
<evidence type="ECO:0000256" key="5">
    <source>
        <dbReference type="ARBA" id="ARBA00022691"/>
    </source>
</evidence>
<dbReference type="InterPro" id="IPR011530">
    <property type="entry name" value="rRNA_adenine_dimethylase"/>
</dbReference>
<comment type="subcellular location">
    <subcellularLocation>
        <location evidence="7">Cytoplasm</location>
    </subcellularLocation>
</comment>
<sequence length="349" mass="36328">MTVTLLGPAEIRELAAAAGIRPTKTLGQNFVLDGGTVRKIVRQADVVAGERVVEVGPGLGSLTLGLLEAGADVVAVEIDPVLAALLPSTVARHVPGLRRVGPDELEPDEHASDERAPVVLRDEAGRDRLTVVTNDALQVHALPGPPPTALVANLPYNVSVPVLLTFLERFDSLERGLVMVQAEVADRLVAPPGSRTYGVPSAKVAWFAAARRTATVGRSVFWPAPNVDSALVRLDRREPPTTSATREQVFAVVDAAFAQRRKMLRSALAPWAGSTEAALAALTAAGVDPQSRGEQVDVVAFARVAAALAEASVDGAHGGPAREPTTPQPTTPQPTTLAPGAPRPGTVGP</sequence>
<feature type="compositionally biased region" description="Basic and acidic residues" evidence="9">
    <location>
        <begin position="108"/>
        <end position="117"/>
    </location>
</feature>
<keyword evidence="4 7" id="KW-0808">Transferase</keyword>
<dbReference type="PROSITE" id="PS01131">
    <property type="entry name" value="RRNA_A_DIMETH"/>
    <property type="match status" value="1"/>
</dbReference>
<dbReference type="InterPro" id="IPR020598">
    <property type="entry name" value="rRNA_Ade_methylase_Trfase_N"/>
</dbReference>
<evidence type="ECO:0000313" key="12">
    <source>
        <dbReference type="Proteomes" id="UP000321720"/>
    </source>
</evidence>
<feature type="binding site" evidence="7 8">
    <location>
        <position position="77"/>
    </location>
    <ligand>
        <name>S-adenosyl-L-methionine</name>
        <dbReference type="ChEBI" id="CHEBI:59789"/>
    </ligand>
</feature>
<dbReference type="InterPro" id="IPR023165">
    <property type="entry name" value="rRNA_Ade_diMease-like_C"/>
</dbReference>
<keyword evidence="6 7" id="KW-0694">RNA-binding</keyword>
<dbReference type="Gene3D" id="3.40.50.150">
    <property type="entry name" value="Vaccinia Virus protein VP39"/>
    <property type="match status" value="1"/>
</dbReference>
<protein>
    <recommendedName>
        <fullName evidence="7">Ribosomal RNA small subunit methyltransferase A</fullName>
        <ecNumber evidence="7">2.1.1.182</ecNumber>
    </recommendedName>
    <alternativeName>
        <fullName evidence="7">16S rRNA (adenine(1518)-N(6)/adenine(1519)-N(6))-dimethyltransferase</fullName>
    </alternativeName>
    <alternativeName>
        <fullName evidence="7">16S rRNA dimethyladenosine transferase</fullName>
    </alternativeName>
    <alternativeName>
        <fullName evidence="7">16S rRNA dimethylase</fullName>
    </alternativeName>
    <alternativeName>
        <fullName evidence="7">S-adenosylmethionine-6-N', N'-adenosyl(rRNA) dimethyltransferase</fullName>
    </alternativeName>
</protein>
<keyword evidence="12" id="KW-1185">Reference proteome</keyword>
<evidence type="ECO:0000256" key="2">
    <source>
        <dbReference type="ARBA" id="ARBA00022552"/>
    </source>
</evidence>
<evidence type="ECO:0000256" key="8">
    <source>
        <dbReference type="PROSITE-ProRule" id="PRU01026"/>
    </source>
</evidence>
<dbReference type="InterPro" id="IPR029063">
    <property type="entry name" value="SAM-dependent_MTases_sf"/>
</dbReference>
<feature type="binding site" evidence="7 8">
    <location>
        <position position="153"/>
    </location>
    <ligand>
        <name>S-adenosyl-L-methionine</name>
        <dbReference type="ChEBI" id="CHEBI:59789"/>
    </ligand>
</feature>
<organism evidence="11 12">
    <name type="scientific">Cellulomonas composti</name>
    <dbReference type="NCBI Taxonomy" id="266130"/>
    <lineage>
        <taxon>Bacteria</taxon>
        <taxon>Bacillati</taxon>
        <taxon>Actinomycetota</taxon>
        <taxon>Actinomycetes</taxon>
        <taxon>Micrococcales</taxon>
        <taxon>Cellulomonadaceae</taxon>
        <taxon>Cellulomonas</taxon>
    </lineage>
</organism>
<dbReference type="InterPro" id="IPR001737">
    <property type="entry name" value="KsgA/Erm"/>
</dbReference>
<dbReference type="PANTHER" id="PTHR11727">
    <property type="entry name" value="DIMETHYLADENOSINE TRANSFERASE"/>
    <property type="match status" value="1"/>
</dbReference>
<dbReference type="OrthoDB" id="9814755at2"/>
<feature type="domain" description="Ribosomal RNA adenine methylase transferase N-terminal" evidence="10">
    <location>
        <begin position="36"/>
        <end position="238"/>
    </location>
</feature>
<accession>A0A511JAK2</accession>
<evidence type="ECO:0000256" key="1">
    <source>
        <dbReference type="ARBA" id="ARBA00022490"/>
    </source>
</evidence>
<dbReference type="InterPro" id="IPR020596">
    <property type="entry name" value="rRNA_Ade_Mease_Trfase_CS"/>
</dbReference>
<dbReference type="GO" id="GO:0005829">
    <property type="term" value="C:cytosol"/>
    <property type="evidence" value="ECO:0007669"/>
    <property type="project" value="TreeGrafter"/>
</dbReference>
<dbReference type="GO" id="GO:0003723">
    <property type="term" value="F:RNA binding"/>
    <property type="evidence" value="ECO:0007669"/>
    <property type="project" value="UniProtKB-UniRule"/>
</dbReference>
<keyword evidence="5 7" id="KW-0949">S-adenosyl-L-methionine</keyword>
<evidence type="ECO:0000259" key="10">
    <source>
        <dbReference type="SMART" id="SM00650"/>
    </source>
</evidence>
<dbReference type="PROSITE" id="PS51689">
    <property type="entry name" value="SAM_RNA_A_N6_MT"/>
    <property type="match status" value="1"/>
</dbReference>
<feature type="binding site" evidence="7 8">
    <location>
        <position position="29"/>
    </location>
    <ligand>
        <name>S-adenosyl-L-methionine</name>
        <dbReference type="ChEBI" id="CHEBI:59789"/>
    </ligand>
</feature>
<keyword evidence="1 7" id="KW-0963">Cytoplasm</keyword>
<dbReference type="Pfam" id="PF00398">
    <property type="entry name" value="RrnaAD"/>
    <property type="match status" value="2"/>
</dbReference>
<evidence type="ECO:0000256" key="9">
    <source>
        <dbReference type="SAM" id="MobiDB-lite"/>
    </source>
</evidence>
<dbReference type="Proteomes" id="UP000321720">
    <property type="component" value="Unassembled WGS sequence"/>
</dbReference>
<feature type="binding site" evidence="7 8">
    <location>
        <position position="31"/>
    </location>
    <ligand>
        <name>S-adenosyl-L-methionine</name>
        <dbReference type="ChEBI" id="CHEBI:59789"/>
    </ligand>
</feature>
<feature type="binding site" evidence="7 8">
    <location>
        <position position="135"/>
    </location>
    <ligand>
        <name>S-adenosyl-L-methionine</name>
        <dbReference type="ChEBI" id="CHEBI:59789"/>
    </ligand>
</feature>
<dbReference type="SUPFAM" id="SSF53335">
    <property type="entry name" value="S-adenosyl-L-methionine-dependent methyltransferases"/>
    <property type="match status" value="1"/>
</dbReference>
<comment type="function">
    <text evidence="7">Specifically dimethylates two adjacent adenosines (A1518 and A1519) in the loop of a conserved hairpin near the 3'-end of 16S rRNA in the 30S particle. May play a critical role in biogenesis of 30S subunits.</text>
</comment>
<keyword evidence="2 7" id="KW-0698">rRNA processing</keyword>
<dbReference type="PANTHER" id="PTHR11727:SF7">
    <property type="entry name" value="DIMETHYLADENOSINE TRANSFERASE-RELATED"/>
    <property type="match status" value="1"/>
</dbReference>
<comment type="catalytic activity">
    <reaction evidence="7">
        <text>adenosine(1518)/adenosine(1519) in 16S rRNA + 4 S-adenosyl-L-methionine = N(6)-dimethyladenosine(1518)/N(6)-dimethyladenosine(1519) in 16S rRNA + 4 S-adenosyl-L-homocysteine + 4 H(+)</text>
        <dbReference type="Rhea" id="RHEA:19609"/>
        <dbReference type="Rhea" id="RHEA-COMP:10232"/>
        <dbReference type="Rhea" id="RHEA-COMP:10233"/>
        <dbReference type="ChEBI" id="CHEBI:15378"/>
        <dbReference type="ChEBI" id="CHEBI:57856"/>
        <dbReference type="ChEBI" id="CHEBI:59789"/>
        <dbReference type="ChEBI" id="CHEBI:74411"/>
        <dbReference type="ChEBI" id="CHEBI:74493"/>
        <dbReference type="EC" id="2.1.1.182"/>
    </reaction>
</comment>
<evidence type="ECO:0000256" key="4">
    <source>
        <dbReference type="ARBA" id="ARBA00022679"/>
    </source>
</evidence>
<name>A0A511JAK2_9CELL</name>
<gene>
    <name evidence="7 11" type="primary">rsmA</name>
    <name evidence="7" type="synonym">ksgA</name>
    <name evidence="11" type="ORF">CCO02nite_16520</name>
</gene>
<evidence type="ECO:0000256" key="7">
    <source>
        <dbReference type="HAMAP-Rule" id="MF_00607"/>
    </source>
</evidence>